<dbReference type="GO" id="GO:0050909">
    <property type="term" value="P:sensory perception of taste"/>
    <property type="evidence" value="ECO:0007669"/>
    <property type="project" value="InterPro"/>
</dbReference>
<organism evidence="9">
    <name type="scientific">Diabrotica virgifera virgifera</name>
    <name type="common">western corn rootworm</name>
    <dbReference type="NCBI Taxonomy" id="50390"/>
    <lineage>
        <taxon>Eukaryota</taxon>
        <taxon>Metazoa</taxon>
        <taxon>Ecdysozoa</taxon>
        <taxon>Arthropoda</taxon>
        <taxon>Hexapoda</taxon>
        <taxon>Insecta</taxon>
        <taxon>Pterygota</taxon>
        <taxon>Neoptera</taxon>
        <taxon>Endopterygota</taxon>
        <taxon>Coleoptera</taxon>
        <taxon>Polyphaga</taxon>
        <taxon>Cucujiformia</taxon>
        <taxon>Chrysomeloidea</taxon>
        <taxon>Chrysomelidae</taxon>
        <taxon>Galerucinae</taxon>
        <taxon>Diabroticina</taxon>
        <taxon>Diabroticites</taxon>
        <taxon>Diabrotica</taxon>
    </lineage>
</organism>
<dbReference type="InParanoid" id="A0A6P7FNH2"/>
<evidence type="ECO:0000256" key="5">
    <source>
        <dbReference type="ARBA" id="ARBA00023136"/>
    </source>
</evidence>
<accession>A0A6P7FNH2</accession>
<evidence type="ECO:0000256" key="3">
    <source>
        <dbReference type="ARBA" id="ARBA00022692"/>
    </source>
</evidence>
<keyword evidence="4 8" id="KW-1133">Transmembrane helix</keyword>
<evidence type="ECO:0000256" key="7">
    <source>
        <dbReference type="ARBA" id="ARBA00023224"/>
    </source>
</evidence>
<dbReference type="AlphaFoldDB" id="A0A6P7FNH2"/>
<dbReference type="PANTHER" id="PTHR21143:SF104">
    <property type="entry name" value="GUSTATORY RECEPTOR 8A-RELATED"/>
    <property type="match status" value="1"/>
</dbReference>
<reference evidence="9" key="1">
    <citation type="submission" date="2025-08" db="UniProtKB">
        <authorList>
            <consortium name="RefSeq"/>
        </authorList>
    </citation>
    <scope>IDENTIFICATION</scope>
    <source>
        <tissue evidence="9">Whole insect</tissue>
    </source>
</reference>
<evidence type="ECO:0000256" key="4">
    <source>
        <dbReference type="ARBA" id="ARBA00022989"/>
    </source>
</evidence>
<dbReference type="GO" id="GO:0030425">
    <property type="term" value="C:dendrite"/>
    <property type="evidence" value="ECO:0007669"/>
    <property type="project" value="TreeGrafter"/>
</dbReference>
<keyword evidence="5 8" id="KW-0472">Membrane</keyword>
<dbReference type="GO" id="GO:0007635">
    <property type="term" value="P:chemosensory behavior"/>
    <property type="evidence" value="ECO:0007669"/>
    <property type="project" value="TreeGrafter"/>
</dbReference>
<keyword evidence="3 8" id="KW-0812">Transmembrane</keyword>
<feature type="transmembrane region" description="Helical" evidence="8">
    <location>
        <begin position="56"/>
        <end position="79"/>
    </location>
</feature>
<dbReference type="Pfam" id="PF08395">
    <property type="entry name" value="7tm_7"/>
    <property type="match status" value="1"/>
</dbReference>
<dbReference type="GO" id="GO:0030424">
    <property type="term" value="C:axon"/>
    <property type="evidence" value="ECO:0007669"/>
    <property type="project" value="TreeGrafter"/>
</dbReference>
<dbReference type="InterPro" id="IPR013604">
    <property type="entry name" value="7TM_chemorcpt"/>
</dbReference>
<evidence type="ECO:0000256" key="6">
    <source>
        <dbReference type="ARBA" id="ARBA00023170"/>
    </source>
</evidence>
<sequence>MWHMITFLKSVAAFDRIYGLQILGISGIILFFISDNVKLIIYVFAFDNWRDNEDDYVINIQIIFFKFWNCCNLTSWLLIMIRPCHLTGQELNKILSIYCKILIELPHGIQDVHVDMYKESIVLIMKEMELQKPYFTACGLFEINFSLLMYMFSGVTTFVVVYVQLR</sequence>
<feature type="transmembrane region" description="Helical" evidence="8">
    <location>
        <begin position="134"/>
        <end position="163"/>
    </location>
</feature>
<name>A0A6P7FNH2_DIAVI</name>
<evidence type="ECO:0000256" key="8">
    <source>
        <dbReference type="SAM" id="Phobius"/>
    </source>
</evidence>
<evidence type="ECO:0000256" key="1">
    <source>
        <dbReference type="ARBA" id="ARBA00004651"/>
    </source>
</evidence>
<evidence type="ECO:0000256" key="2">
    <source>
        <dbReference type="ARBA" id="ARBA00022475"/>
    </source>
</evidence>
<protein>
    <submittedName>
        <fullName evidence="9">Uncharacterized protein LOC114329578</fullName>
    </submittedName>
</protein>
<dbReference type="GO" id="GO:0007165">
    <property type="term" value="P:signal transduction"/>
    <property type="evidence" value="ECO:0007669"/>
    <property type="project" value="UniProtKB-KW"/>
</dbReference>
<evidence type="ECO:0000313" key="9">
    <source>
        <dbReference type="RefSeq" id="XP_028134535.1"/>
    </source>
</evidence>
<gene>
    <name evidence="9" type="primary">LOC114329578</name>
</gene>
<dbReference type="GO" id="GO:0008049">
    <property type="term" value="P:male courtship behavior"/>
    <property type="evidence" value="ECO:0007669"/>
    <property type="project" value="TreeGrafter"/>
</dbReference>
<comment type="subcellular location">
    <subcellularLocation>
        <location evidence="1">Cell membrane</location>
        <topology evidence="1">Multi-pass membrane protein</topology>
    </subcellularLocation>
</comment>
<dbReference type="RefSeq" id="XP_028134535.1">
    <property type="nucleotide sequence ID" value="XM_028278734.1"/>
</dbReference>
<keyword evidence="6" id="KW-0675">Receptor</keyword>
<proteinExistence type="predicted"/>
<dbReference type="GO" id="GO:0005886">
    <property type="term" value="C:plasma membrane"/>
    <property type="evidence" value="ECO:0007669"/>
    <property type="project" value="UniProtKB-SubCell"/>
</dbReference>
<keyword evidence="7" id="KW-0807">Transducer</keyword>
<keyword evidence="2" id="KW-1003">Cell membrane</keyword>
<feature type="transmembrane region" description="Helical" evidence="8">
    <location>
        <begin position="20"/>
        <end position="44"/>
    </location>
</feature>
<dbReference type="PANTHER" id="PTHR21143">
    <property type="entry name" value="INVERTEBRATE GUSTATORY RECEPTOR"/>
    <property type="match status" value="1"/>
</dbReference>
<dbReference type="GO" id="GO:0043025">
    <property type="term" value="C:neuronal cell body"/>
    <property type="evidence" value="ECO:0007669"/>
    <property type="project" value="TreeGrafter"/>
</dbReference>